<reference evidence="2" key="1">
    <citation type="submission" date="2019-10" db="EMBL/GenBank/DDBJ databases">
        <title>Corvus moneduloides (New Caledonian crow) genome, bCorMon1, primary haplotype.</title>
        <authorList>
            <person name="Rutz C."/>
            <person name="Fungtammasan C."/>
            <person name="Mountcastle J."/>
            <person name="Formenti G."/>
            <person name="Chow W."/>
            <person name="Howe K."/>
            <person name="Steele M.P."/>
            <person name="Fernandes J."/>
            <person name="Gilbert M.T.P."/>
            <person name="Fedrigo O."/>
            <person name="Jarvis E.D."/>
            <person name="Gemmell N."/>
        </authorList>
    </citation>
    <scope>NUCLEOTIDE SEQUENCE [LARGE SCALE GENOMIC DNA]</scope>
</reference>
<reference evidence="1" key="2">
    <citation type="submission" date="2025-08" db="UniProtKB">
        <authorList>
            <consortium name="Ensembl"/>
        </authorList>
    </citation>
    <scope>IDENTIFICATION</scope>
</reference>
<dbReference type="Proteomes" id="UP000694553">
    <property type="component" value="Unassembled WGS sequence"/>
</dbReference>
<evidence type="ECO:0000313" key="2">
    <source>
        <dbReference type="Proteomes" id="UP000694553"/>
    </source>
</evidence>
<name>A0A8C3EQI6_CORMO</name>
<evidence type="ECO:0000313" key="1">
    <source>
        <dbReference type="Ensembl" id="ENSCMUP00000023757.2"/>
    </source>
</evidence>
<keyword evidence="2" id="KW-1185">Reference proteome</keyword>
<accession>A0A8C3EQI6</accession>
<accession>A0A8U7N9X0</accession>
<protein>
    <submittedName>
        <fullName evidence="1">Uncharacterized protein</fullName>
    </submittedName>
</protein>
<sequence>VGVHQAGSPAGAHDSLREFLLVRDRAVGRGEIPAGLRDGTAGCSRCYGGLFPAGWGLLPVYQGAVPGVRGGCSCRDGGLLPV</sequence>
<organism evidence="1 2">
    <name type="scientific">Corvus moneduloides</name>
    <name type="common">New Caledonian crow</name>
    <dbReference type="NCBI Taxonomy" id="1196302"/>
    <lineage>
        <taxon>Eukaryota</taxon>
        <taxon>Metazoa</taxon>
        <taxon>Chordata</taxon>
        <taxon>Craniata</taxon>
        <taxon>Vertebrata</taxon>
        <taxon>Euteleostomi</taxon>
        <taxon>Archelosauria</taxon>
        <taxon>Archosauria</taxon>
        <taxon>Dinosauria</taxon>
        <taxon>Saurischia</taxon>
        <taxon>Theropoda</taxon>
        <taxon>Coelurosauria</taxon>
        <taxon>Aves</taxon>
        <taxon>Neognathae</taxon>
        <taxon>Neoaves</taxon>
        <taxon>Telluraves</taxon>
        <taxon>Australaves</taxon>
        <taxon>Passeriformes</taxon>
        <taxon>Corvoidea</taxon>
        <taxon>Corvidae</taxon>
        <taxon>Corvus</taxon>
    </lineage>
</organism>
<proteinExistence type="predicted"/>
<reference evidence="1" key="3">
    <citation type="submission" date="2025-09" db="UniProtKB">
        <authorList>
            <consortium name="Ensembl"/>
        </authorList>
    </citation>
    <scope>IDENTIFICATION</scope>
</reference>
<dbReference type="AlphaFoldDB" id="A0A8C3EQI6"/>
<dbReference type="Ensembl" id="ENSCMUT00000025556.2">
    <property type="protein sequence ID" value="ENSCMUP00000023757.2"/>
    <property type="gene ID" value="ENSCMUG00000014569.2"/>
</dbReference>